<name>A0AAV0WEA6_9HEMI</name>
<dbReference type="InterPro" id="IPR012337">
    <property type="entry name" value="RNaseH-like_sf"/>
</dbReference>
<sequence>MKRNSSGILNFFSKKKAVDSTSTITTSEPIENDNTDNQQVTQQCSSECLDSTVNDIALFINRSLSDSEKNIVLTSLWVPPNTYNFPLLEINKKRGLKFQHKWLQSFSWLCYSEKFNGAFCKYCVLFASRGGIGSQPLGFFVIKPFQNWKKSIEMFSNHSTLEYHRTSILKADHFLTIFLKNKPSIIDQLDDNRIKQKKLNRLKLTPIIDCIVLCGRQEIALRGHRDSGSINFSGEPHDNNEGNFRAIFKYKAKDLDYLKEHLESDFQYKYISPKIQNEIISINETTDVSLNEQLTLCVRYIKGDGDGVEIHESFLKYVEISSLTGNDVACAILEGLKSCGIDCSKMCGQGYDGAANMSGKFKGVQTVIRNVYPRALYVHCAAHSLNLAVSSSCELQSVRNCLGLLQKMHCFFNTPKRNNVLLEMIAKSDLTPSAKSLKQLCATRWVERYTAVNDFIELFTCVVDALDEISCTFNDISSTTDAGILKRAMDSEFFIALQVVKVMFSYGLPLCKYLQKSNIDLKEAVELAEPNISVLEEFRTNIKKEFKLMFKEAEKMALVLDMNITVKRLNKRQQNRANPFSDVGSVSPEDYYRITIAIPYIESFISNLKERFLVHKNIFEGFQCLFSNEIEQESFEKLVKFYLDTDVHIVIAELKIWQSKLRKIDKFPKTAIDALRLCNFEIFPNIYQLFKILCTLPVSTSTPERTFSCLKRLKTYLRNTMTEDRLNGLTLLAIHKDVPVDSEKVLDIMSEKSRKINILI</sequence>
<proteinExistence type="predicted"/>
<dbReference type="Pfam" id="PF05699">
    <property type="entry name" value="Dimer_Tnp_hAT"/>
    <property type="match status" value="1"/>
</dbReference>
<dbReference type="GO" id="GO:0046983">
    <property type="term" value="F:protein dimerization activity"/>
    <property type="evidence" value="ECO:0007669"/>
    <property type="project" value="InterPro"/>
</dbReference>
<dbReference type="InterPro" id="IPR052958">
    <property type="entry name" value="IFN-induced_PKR_regulator"/>
</dbReference>
<dbReference type="SUPFAM" id="SSF53098">
    <property type="entry name" value="Ribonuclease H-like"/>
    <property type="match status" value="1"/>
</dbReference>
<dbReference type="InterPro" id="IPR006580">
    <property type="entry name" value="Znf_TTF"/>
</dbReference>
<dbReference type="PANTHER" id="PTHR46289">
    <property type="entry name" value="52 KDA REPRESSOR OF THE INHIBITOR OF THE PROTEIN KINASE-LIKE PROTEIN-RELATED"/>
    <property type="match status" value="1"/>
</dbReference>
<organism evidence="2 3">
    <name type="scientific">Macrosiphum euphorbiae</name>
    <name type="common">potato aphid</name>
    <dbReference type="NCBI Taxonomy" id="13131"/>
    <lineage>
        <taxon>Eukaryota</taxon>
        <taxon>Metazoa</taxon>
        <taxon>Ecdysozoa</taxon>
        <taxon>Arthropoda</taxon>
        <taxon>Hexapoda</taxon>
        <taxon>Insecta</taxon>
        <taxon>Pterygota</taxon>
        <taxon>Neoptera</taxon>
        <taxon>Paraneoptera</taxon>
        <taxon>Hemiptera</taxon>
        <taxon>Sternorrhyncha</taxon>
        <taxon>Aphidomorpha</taxon>
        <taxon>Aphidoidea</taxon>
        <taxon>Aphididae</taxon>
        <taxon>Macrosiphini</taxon>
        <taxon>Macrosiphum</taxon>
    </lineage>
</organism>
<dbReference type="PANTHER" id="PTHR46289:SF14">
    <property type="entry name" value="DUF4371 DOMAIN-CONTAINING PROTEIN"/>
    <property type="match status" value="1"/>
</dbReference>
<dbReference type="EMBL" id="CARXXK010000002">
    <property type="protein sequence ID" value="CAI6354215.1"/>
    <property type="molecule type" value="Genomic_DNA"/>
</dbReference>
<gene>
    <name evidence="2" type="ORF">MEUPH1_LOCUS10244</name>
</gene>
<comment type="caution">
    <text evidence="2">The sequence shown here is derived from an EMBL/GenBank/DDBJ whole genome shotgun (WGS) entry which is preliminary data.</text>
</comment>
<dbReference type="Proteomes" id="UP001160148">
    <property type="component" value="Unassembled WGS sequence"/>
</dbReference>
<dbReference type="AlphaFoldDB" id="A0AAV0WEA6"/>
<accession>A0AAV0WEA6</accession>
<evidence type="ECO:0000313" key="3">
    <source>
        <dbReference type="Proteomes" id="UP001160148"/>
    </source>
</evidence>
<dbReference type="SMART" id="SM00597">
    <property type="entry name" value="ZnF_TTF"/>
    <property type="match status" value="1"/>
</dbReference>
<reference evidence="2 3" key="1">
    <citation type="submission" date="2023-01" db="EMBL/GenBank/DDBJ databases">
        <authorList>
            <person name="Whitehead M."/>
        </authorList>
    </citation>
    <scope>NUCLEOTIDE SEQUENCE [LARGE SCALE GENOMIC DNA]</scope>
</reference>
<dbReference type="InterPro" id="IPR008906">
    <property type="entry name" value="HATC_C_dom"/>
</dbReference>
<evidence type="ECO:0000259" key="1">
    <source>
        <dbReference type="SMART" id="SM00597"/>
    </source>
</evidence>
<protein>
    <recommendedName>
        <fullName evidence="1">TTF-type domain-containing protein</fullName>
    </recommendedName>
</protein>
<feature type="domain" description="TTF-type" evidence="1">
    <location>
        <begin position="92"/>
        <end position="174"/>
    </location>
</feature>
<keyword evidence="3" id="KW-1185">Reference proteome</keyword>
<evidence type="ECO:0000313" key="2">
    <source>
        <dbReference type="EMBL" id="CAI6354215.1"/>
    </source>
</evidence>